<protein>
    <recommendedName>
        <fullName evidence="4">F-box domain-containing protein</fullName>
    </recommendedName>
</protein>
<accession>A0A2V0NXS1</accession>
<feature type="region of interest" description="Disordered" evidence="1">
    <location>
        <begin position="298"/>
        <end position="317"/>
    </location>
</feature>
<evidence type="ECO:0000313" key="3">
    <source>
        <dbReference type="Proteomes" id="UP000247498"/>
    </source>
</evidence>
<name>A0A2V0NXS1_9CHLO</name>
<comment type="caution">
    <text evidence="2">The sequence shown here is derived from an EMBL/GenBank/DDBJ whole genome shotgun (WGS) entry which is preliminary data.</text>
</comment>
<proteinExistence type="predicted"/>
<dbReference type="AlphaFoldDB" id="A0A2V0NXS1"/>
<evidence type="ECO:0000256" key="1">
    <source>
        <dbReference type="SAM" id="MobiDB-lite"/>
    </source>
</evidence>
<evidence type="ECO:0000313" key="2">
    <source>
        <dbReference type="EMBL" id="GBF92424.1"/>
    </source>
</evidence>
<dbReference type="Proteomes" id="UP000247498">
    <property type="component" value="Unassembled WGS sequence"/>
</dbReference>
<dbReference type="EMBL" id="BDRX01000032">
    <property type="protein sequence ID" value="GBF92424.1"/>
    <property type="molecule type" value="Genomic_DNA"/>
</dbReference>
<sequence>MQTPCSKKPRLPGAGGQLLEAAGDAAAGDAAAAPLLLSPTTSPATAAGRRAASASAVSDPNLLAQIFDRLPPGAQCFTVCLVSREWRGWAEPRRAELRREVEARRGSRCWEGAFSPPPWLLRAAWPGLSPLARRRAVQRAAFGGDVGALAWARAADACDGAGYGLDGGGGADNGNAGGGSSVVSSGGSSSIIRSTAGSYSCGAPAPAAAAPAAPAAAACGPVFRSSFICHSAARGGQVPALRLLLRWGCPCDKWGVWAAASYGQVAALSFLVGAGRPWDREHCLQVARSGGHRAVIDWIDPPPPPPPPRGGRGGGGGLEDWEGEFLEWWPEAMGPGGGAAARALLGGRRHAVRRLLARGRRMGPPPGL</sequence>
<keyword evidence="3" id="KW-1185">Reference proteome</keyword>
<reference evidence="2 3" key="1">
    <citation type="journal article" date="2018" name="Sci. Rep.">
        <title>Raphidocelis subcapitata (=Pseudokirchneriella subcapitata) provides an insight into genome evolution and environmental adaptations in the Sphaeropleales.</title>
        <authorList>
            <person name="Suzuki S."/>
            <person name="Yamaguchi H."/>
            <person name="Nakajima N."/>
            <person name="Kawachi M."/>
        </authorList>
    </citation>
    <scope>NUCLEOTIDE SEQUENCE [LARGE SCALE GENOMIC DNA]</scope>
    <source>
        <strain evidence="2 3">NIES-35</strain>
    </source>
</reference>
<dbReference type="InParanoid" id="A0A2V0NXS1"/>
<gene>
    <name evidence="2" type="ORF">Rsub_04528</name>
</gene>
<dbReference type="STRING" id="307507.A0A2V0NXS1"/>
<feature type="compositionally biased region" description="Pro residues" evidence="1">
    <location>
        <begin position="300"/>
        <end position="309"/>
    </location>
</feature>
<organism evidence="2 3">
    <name type="scientific">Raphidocelis subcapitata</name>
    <dbReference type="NCBI Taxonomy" id="307507"/>
    <lineage>
        <taxon>Eukaryota</taxon>
        <taxon>Viridiplantae</taxon>
        <taxon>Chlorophyta</taxon>
        <taxon>core chlorophytes</taxon>
        <taxon>Chlorophyceae</taxon>
        <taxon>CS clade</taxon>
        <taxon>Sphaeropleales</taxon>
        <taxon>Selenastraceae</taxon>
        <taxon>Raphidocelis</taxon>
    </lineage>
</organism>
<evidence type="ECO:0008006" key="4">
    <source>
        <dbReference type="Google" id="ProtNLM"/>
    </source>
</evidence>